<evidence type="ECO:0000313" key="2">
    <source>
        <dbReference type="Proteomes" id="UP000480185"/>
    </source>
</evidence>
<dbReference type="Pfam" id="PF14091">
    <property type="entry name" value="DUF4269"/>
    <property type="match status" value="1"/>
</dbReference>
<dbReference type="Proteomes" id="UP000480185">
    <property type="component" value="Unassembled WGS sequence"/>
</dbReference>
<name>A0A6G1X891_9BACI</name>
<protein>
    <submittedName>
        <fullName evidence="1">DUF4269 domain-containing protein</fullName>
    </submittedName>
</protein>
<organism evidence="1 2">
    <name type="scientific">Salinibacillus xinjiangensis</name>
    <dbReference type="NCBI Taxonomy" id="1229268"/>
    <lineage>
        <taxon>Bacteria</taxon>
        <taxon>Bacillati</taxon>
        <taxon>Bacillota</taxon>
        <taxon>Bacilli</taxon>
        <taxon>Bacillales</taxon>
        <taxon>Bacillaceae</taxon>
        <taxon>Salinibacillus</taxon>
    </lineage>
</organism>
<dbReference type="RefSeq" id="WP_153729029.1">
    <property type="nucleotide sequence ID" value="NZ_WJNH01000007.1"/>
</dbReference>
<dbReference type="AlphaFoldDB" id="A0A6G1X891"/>
<dbReference type="EMBL" id="WJNH01000007">
    <property type="protein sequence ID" value="MRG87149.1"/>
    <property type="molecule type" value="Genomic_DNA"/>
</dbReference>
<proteinExistence type="predicted"/>
<sequence>MFESIKYLQKGNQKRAYQAISELDIMKHLAAYNPILCGTLPIGIDIACSDLDIIMEVDEFERFEEQVRELYGNQQNFKVKKLHIRENPVIKANFWFSGFEFELFGQALPVKEQNAYLHMVIEDAVMKRHPSIKKEVIELKEKGWKTEPAFCKVLQLEEGDPYKELINYGKNTGFI</sequence>
<dbReference type="OrthoDB" id="6402248at2"/>
<accession>A0A6G1X891</accession>
<keyword evidence="2" id="KW-1185">Reference proteome</keyword>
<evidence type="ECO:0000313" key="1">
    <source>
        <dbReference type="EMBL" id="MRG87149.1"/>
    </source>
</evidence>
<dbReference type="InterPro" id="IPR025365">
    <property type="entry name" value="DUF4269"/>
</dbReference>
<reference evidence="1 2" key="1">
    <citation type="submission" date="2019-11" db="EMBL/GenBank/DDBJ databases">
        <authorList>
            <person name="Li J."/>
        </authorList>
    </citation>
    <scope>NUCLEOTIDE SEQUENCE [LARGE SCALE GENOMIC DNA]</scope>
    <source>
        <strain evidence="1 2">J4</strain>
    </source>
</reference>
<comment type="caution">
    <text evidence="1">The sequence shown here is derived from an EMBL/GenBank/DDBJ whole genome shotgun (WGS) entry which is preliminary data.</text>
</comment>
<gene>
    <name evidence="1" type="ORF">GH754_12595</name>
</gene>